<evidence type="ECO:0000259" key="8">
    <source>
        <dbReference type="PROSITE" id="PS51900"/>
    </source>
</evidence>
<feature type="domain" description="Tyr recombinase" evidence="7">
    <location>
        <begin position="176"/>
        <end position="406"/>
    </location>
</feature>
<evidence type="ECO:0000313" key="32">
    <source>
        <dbReference type="Proteomes" id="UP000293506"/>
    </source>
</evidence>
<evidence type="ECO:0000313" key="18">
    <source>
        <dbReference type="EMBL" id="RHE71251.1"/>
    </source>
</evidence>
<reference evidence="23 24" key="2">
    <citation type="submission" date="2018-08" db="EMBL/GenBank/DDBJ databases">
        <title>A genome reference for cultivated species of the human gut microbiota.</title>
        <authorList>
            <person name="Zou Y."/>
            <person name="Xue W."/>
            <person name="Luo G."/>
        </authorList>
    </citation>
    <scope>NUCLEOTIDE SEQUENCE [LARGE SCALE GENOMIC DNA]</scope>
    <source>
        <strain evidence="15 29">AF21-24</strain>
        <strain evidence="14 31">AF25-21</strain>
        <strain evidence="13 26">AF29-2BH</strain>
        <strain evidence="19 28">AM22-9LB</strain>
        <strain evidence="18 27">AM27-32LB</strain>
        <strain evidence="17 30">AM29-25AC</strain>
        <strain evidence="16 25">AM37-4AC</strain>
        <strain evidence="12 23">OM03-6</strain>
        <strain evidence="11 24">OM06-11AA</strain>
    </source>
</reference>
<dbReference type="SUPFAM" id="SSF56349">
    <property type="entry name" value="DNA breaking-rejoining enzymes"/>
    <property type="match status" value="1"/>
</dbReference>
<dbReference type="AlphaFoldDB" id="A0A174HIY8"/>
<protein>
    <submittedName>
        <fullName evidence="11">Site-specific integrase</fullName>
    </submittedName>
    <submittedName>
        <fullName evidence="9">Site-specific tyrosine recombinase XerC</fullName>
    </submittedName>
</protein>
<proteinExistence type="inferred from homology"/>
<sequence length="466" mass="53611">MASIQKKNNKYCVVYYCKDTEGKRKQKWETYDTKNEAKIRKAEIELKEKKGGIIVSNCKTLEDLINEYVELYGKDRWALSTYDGNMSLLKNYILPIIGKTPLTDINTRFLEIYYKTLTKTPSVPDLNGNVRSEFVSTSVIRDVHKLLKSCFNQAVKWDIMEKNPAFKATVPKHKSEKRVIWDAETFAYALDVCENECLKLCMNLAFAGSLRIGELLGLTWDCVDISEEAIKENRAYLYVNKEVQRVSKKALEELDQKDVIVIFPEERKTNKTVRIMKTPKTESSVRKVFLPRSVAEELIAWKAQQEEIKDILQEEYQDYGLILATEYGLPRGGAYIRDSLNKLIKQHDLPQIVFHSFRHMSVTYKLKLNGGDIKAVQGDSGHAQADMVTEVYSHIIDEDRRRNATLLEDSFYNRKNLNPQIHDTEKRTMMEVPEGVDAELLAKVLSNPEMAVLLTSLAKSMQGEHN</sequence>
<dbReference type="GO" id="GO:0006310">
    <property type="term" value="P:DNA recombination"/>
    <property type="evidence" value="ECO:0007669"/>
    <property type="project" value="UniProtKB-KW"/>
</dbReference>
<dbReference type="InterPro" id="IPR013762">
    <property type="entry name" value="Integrase-like_cat_sf"/>
</dbReference>
<dbReference type="GO" id="GO:0003677">
    <property type="term" value="F:DNA binding"/>
    <property type="evidence" value="ECO:0007669"/>
    <property type="project" value="UniProtKB-UniRule"/>
</dbReference>
<evidence type="ECO:0000313" key="16">
    <source>
        <dbReference type="EMBL" id="RHC05096.1"/>
    </source>
</evidence>
<keyword evidence="5" id="KW-0233">DNA recombination</keyword>
<dbReference type="InterPro" id="IPR002104">
    <property type="entry name" value="Integrase_catalytic"/>
</dbReference>
<evidence type="ECO:0000313" key="12">
    <source>
        <dbReference type="EMBL" id="RGN83822.1"/>
    </source>
</evidence>
<dbReference type="Proteomes" id="UP000095413">
    <property type="component" value="Unassembled WGS sequence"/>
</dbReference>
<dbReference type="Gene3D" id="1.10.150.130">
    <property type="match status" value="1"/>
</dbReference>
<dbReference type="InterPro" id="IPR050090">
    <property type="entry name" value="Tyrosine_recombinase_XerCD"/>
</dbReference>
<evidence type="ECO:0000313" key="23">
    <source>
        <dbReference type="Proteomes" id="UP000261105"/>
    </source>
</evidence>
<reference evidence="20 32" key="3">
    <citation type="journal article" date="2019" name="Science, e1252229">
        <title>Invertible promoters mediate bacterial phase variation, antibiotic resistance, and host adaptation in the gut.</title>
        <authorList>
            <person name="Jiang X."/>
            <person name="Hall A.B."/>
            <person name="Arthur T.D."/>
            <person name="Plichta D.R."/>
            <person name="Covington C.T."/>
            <person name="Poyet M."/>
            <person name="Crothers J."/>
            <person name="Moses P.L."/>
            <person name="Tolonen A.C."/>
            <person name="Vlamakis H."/>
            <person name="Alm E.J."/>
            <person name="Xavier R.J."/>
        </authorList>
    </citation>
    <scope>NUCLEOTIDE SEQUENCE [LARGE SCALE GENOMIC DNA]</scope>
    <source>
        <strain evidence="32">af_0058</strain>
        <strain evidence="20">Af_0058</strain>
    </source>
</reference>
<dbReference type="EMBL" id="QSKO01000025">
    <property type="protein sequence ID" value="RHE71251.1"/>
    <property type="molecule type" value="Genomic_DNA"/>
</dbReference>
<evidence type="ECO:0000313" key="29">
    <source>
        <dbReference type="Proteomes" id="UP000284242"/>
    </source>
</evidence>
<evidence type="ECO:0000313" key="14">
    <source>
        <dbReference type="EMBL" id="RGR44550.1"/>
    </source>
</evidence>
<evidence type="ECO:0000313" key="11">
    <source>
        <dbReference type="EMBL" id="RGN02919.1"/>
    </source>
</evidence>
<dbReference type="Proteomes" id="UP000283928">
    <property type="component" value="Unassembled WGS sequence"/>
</dbReference>
<dbReference type="Proteomes" id="UP000265808">
    <property type="component" value="Unassembled WGS sequence"/>
</dbReference>
<evidence type="ECO:0000313" key="10">
    <source>
        <dbReference type="EMBL" id="CUQ01861.1"/>
    </source>
</evidence>
<evidence type="ECO:0000313" key="17">
    <source>
        <dbReference type="EMBL" id="RHE10340.1"/>
    </source>
</evidence>
<comment type="function">
    <text evidence="1">Site-specific tyrosine recombinase, which acts by catalyzing the cutting and rejoining of the recombining DNA molecules.</text>
</comment>
<dbReference type="Gene3D" id="1.10.443.10">
    <property type="entry name" value="Intergrase catalytic core"/>
    <property type="match status" value="1"/>
</dbReference>
<dbReference type="Proteomes" id="UP000284242">
    <property type="component" value="Unassembled WGS sequence"/>
</dbReference>
<dbReference type="Proteomes" id="UP000284644">
    <property type="component" value="Unassembled WGS sequence"/>
</dbReference>
<dbReference type="InterPro" id="IPR004107">
    <property type="entry name" value="Integrase_SAM-like_N"/>
</dbReference>
<evidence type="ECO:0000313" key="13">
    <source>
        <dbReference type="EMBL" id="RGQ02590.1"/>
    </source>
</evidence>
<evidence type="ECO:0000313" key="30">
    <source>
        <dbReference type="Proteomes" id="UP000284644"/>
    </source>
</evidence>
<evidence type="ECO:0000313" key="22">
    <source>
        <dbReference type="Proteomes" id="UP000095413"/>
    </source>
</evidence>
<evidence type="ECO:0000313" key="26">
    <source>
        <dbReference type="Proteomes" id="UP000283585"/>
    </source>
</evidence>
<dbReference type="EMBL" id="QSJW01000011">
    <property type="protein sequence ID" value="RHE10340.1"/>
    <property type="molecule type" value="Genomic_DNA"/>
</dbReference>
<comment type="similarity">
    <text evidence="2">Belongs to the 'phage' integrase family.</text>
</comment>
<dbReference type="PANTHER" id="PTHR30349:SF64">
    <property type="entry name" value="PROPHAGE INTEGRASE INTD-RELATED"/>
    <property type="match status" value="1"/>
</dbReference>
<dbReference type="EMBL" id="CYZD01000023">
    <property type="protein sequence ID" value="CUO74863.1"/>
    <property type="molecule type" value="Genomic_DNA"/>
</dbReference>
<evidence type="ECO:0000256" key="1">
    <source>
        <dbReference type="ARBA" id="ARBA00003283"/>
    </source>
</evidence>
<accession>A0A174HIY8</accession>
<evidence type="ECO:0000256" key="6">
    <source>
        <dbReference type="PROSITE-ProRule" id="PRU01248"/>
    </source>
</evidence>
<evidence type="ECO:0000313" key="28">
    <source>
        <dbReference type="Proteomes" id="UP000284220"/>
    </source>
</evidence>
<dbReference type="CDD" id="cd01189">
    <property type="entry name" value="INT_ICEBs1_C_like"/>
    <property type="match status" value="1"/>
</dbReference>
<name>A0A174HIY8_9FIRM</name>
<dbReference type="EMBL" id="QSHL01000009">
    <property type="protein sequence ID" value="RHC05096.1"/>
    <property type="molecule type" value="Genomic_DNA"/>
</dbReference>
<feature type="domain" description="Core-binding (CB)" evidence="8">
    <location>
        <begin position="59"/>
        <end position="155"/>
    </location>
</feature>
<dbReference type="PROSITE" id="PS51900">
    <property type="entry name" value="CB"/>
    <property type="match status" value="1"/>
</dbReference>
<dbReference type="EMBL" id="QRVV01000090">
    <property type="protein sequence ID" value="RGS69144.1"/>
    <property type="molecule type" value="Genomic_DNA"/>
</dbReference>
<reference evidence="21 22" key="1">
    <citation type="submission" date="2015-09" db="EMBL/GenBank/DDBJ databases">
        <authorList>
            <consortium name="Pathogen Informatics"/>
        </authorList>
    </citation>
    <scope>NUCLEOTIDE SEQUENCE [LARGE SCALE GENOMIC DNA]</scope>
    <source>
        <strain evidence="9 21">2789STDY5608837</strain>
        <strain evidence="10 22">2789STDY5834921</strain>
    </source>
</reference>
<evidence type="ECO:0000313" key="9">
    <source>
        <dbReference type="EMBL" id="CUO74863.1"/>
    </source>
</evidence>
<dbReference type="Proteomes" id="UP000261105">
    <property type="component" value="Unassembled WGS sequence"/>
</dbReference>
<evidence type="ECO:0000256" key="2">
    <source>
        <dbReference type="ARBA" id="ARBA00008857"/>
    </source>
</evidence>
<evidence type="ECO:0000259" key="7">
    <source>
        <dbReference type="PROSITE" id="PS51898"/>
    </source>
</evidence>
<dbReference type="InterPro" id="IPR010998">
    <property type="entry name" value="Integrase_recombinase_N"/>
</dbReference>
<dbReference type="Proteomes" id="UP000283585">
    <property type="component" value="Unassembled WGS sequence"/>
</dbReference>
<gene>
    <name evidence="19" type="ORF">DW272_16890</name>
    <name evidence="18" type="ORF">DW723_13970</name>
    <name evidence="17" type="ORF">DW767_15610</name>
    <name evidence="16" type="ORF">DW859_12880</name>
    <name evidence="15" type="ORF">DWX77_15575</name>
    <name evidence="14" type="ORF">DWY46_18630</name>
    <name evidence="13" type="ORF">DWZ12_14980</name>
    <name evidence="12" type="ORF">DXB38_16075</name>
    <name evidence="11" type="ORF">DXB81_14805</name>
    <name evidence="20" type="ORF">EAI82_15495</name>
    <name evidence="9" type="ORF">ERS852394_02932</name>
    <name evidence="10" type="ORF">ERS852533_03431</name>
</gene>
<evidence type="ECO:0000313" key="19">
    <source>
        <dbReference type="EMBL" id="RHG13529.1"/>
    </source>
</evidence>
<evidence type="ECO:0000313" key="27">
    <source>
        <dbReference type="Proteomes" id="UP000283928"/>
    </source>
</evidence>
<evidence type="ECO:0000313" key="20">
    <source>
        <dbReference type="EMBL" id="RYT61137.1"/>
    </source>
</evidence>
<dbReference type="GO" id="GO:0015074">
    <property type="term" value="P:DNA integration"/>
    <property type="evidence" value="ECO:0007669"/>
    <property type="project" value="UniProtKB-KW"/>
</dbReference>
<dbReference type="EMBL" id="RCXQ01000027">
    <property type="protein sequence ID" value="RYT61137.1"/>
    <property type="molecule type" value="Genomic_DNA"/>
</dbReference>
<evidence type="ECO:0000256" key="4">
    <source>
        <dbReference type="ARBA" id="ARBA00023125"/>
    </source>
</evidence>
<dbReference type="Proteomes" id="UP000284220">
    <property type="component" value="Unassembled WGS sequence"/>
</dbReference>
<dbReference type="Proteomes" id="UP000261222">
    <property type="component" value="Unassembled WGS sequence"/>
</dbReference>
<dbReference type="InterPro" id="IPR044068">
    <property type="entry name" value="CB"/>
</dbReference>
<dbReference type="PROSITE" id="PS51898">
    <property type="entry name" value="TYR_RECOMBINASE"/>
    <property type="match status" value="1"/>
</dbReference>
<dbReference type="GeneID" id="79805733"/>
<dbReference type="Proteomes" id="UP000095409">
    <property type="component" value="Unassembled WGS sequence"/>
</dbReference>
<dbReference type="InterPro" id="IPR011010">
    <property type="entry name" value="DNA_brk_join_enz"/>
</dbReference>
<dbReference type="EMBL" id="QSUZ01000038">
    <property type="protein sequence ID" value="RGN83822.1"/>
    <property type="molecule type" value="Genomic_DNA"/>
</dbReference>
<evidence type="ECO:0000313" key="21">
    <source>
        <dbReference type="Proteomes" id="UP000095409"/>
    </source>
</evidence>
<evidence type="ECO:0000313" key="25">
    <source>
        <dbReference type="Proteomes" id="UP000265808"/>
    </source>
</evidence>
<dbReference type="Pfam" id="PF14659">
    <property type="entry name" value="Phage_int_SAM_3"/>
    <property type="match status" value="1"/>
</dbReference>
<dbReference type="Proteomes" id="UP000285839">
    <property type="component" value="Unassembled WGS sequence"/>
</dbReference>
<dbReference type="EMBL" id="QRUH01000028">
    <property type="protein sequence ID" value="RGR44550.1"/>
    <property type="molecule type" value="Genomic_DNA"/>
</dbReference>
<keyword evidence="4 6" id="KW-0238">DNA-binding</keyword>
<dbReference type="OrthoDB" id="9803188at2"/>
<evidence type="ECO:0000256" key="3">
    <source>
        <dbReference type="ARBA" id="ARBA00022908"/>
    </source>
</evidence>
<organism evidence="9 21">
    <name type="scientific">Blautia obeum</name>
    <dbReference type="NCBI Taxonomy" id="40520"/>
    <lineage>
        <taxon>Bacteria</taxon>
        <taxon>Bacillati</taxon>
        <taxon>Bacillota</taxon>
        <taxon>Clostridia</taxon>
        <taxon>Lachnospirales</taxon>
        <taxon>Lachnospiraceae</taxon>
        <taxon>Blautia</taxon>
    </lineage>
</organism>
<evidence type="ECO:0000313" key="31">
    <source>
        <dbReference type="Proteomes" id="UP000285839"/>
    </source>
</evidence>
<dbReference type="EMBL" id="QSUB01000007">
    <property type="protein sequence ID" value="RGN02919.1"/>
    <property type="molecule type" value="Genomic_DNA"/>
</dbReference>
<evidence type="ECO:0000256" key="5">
    <source>
        <dbReference type="ARBA" id="ARBA00023172"/>
    </source>
</evidence>
<dbReference type="EMBL" id="QRSS01000027">
    <property type="protein sequence ID" value="RGQ02590.1"/>
    <property type="molecule type" value="Genomic_DNA"/>
</dbReference>
<dbReference type="PANTHER" id="PTHR30349">
    <property type="entry name" value="PHAGE INTEGRASE-RELATED"/>
    <property type="match status" value="1"/>
</dbReference>
<dbReference type="RefSeq" id="WP_005421624.1">
    <property type="nucleotide sequence ID" value="NZ_CAXSOH010000038.1"/>
</dbReference>
<dbReference type="EMBL" id="CZBA01000030">
    <property type="protein sequence ID" value="CUQ01861.1"/>
    <property type="molecule type" value="Genomic_DNA"/>
</dbReference>
<dbReference type="EMBL" id="QRHZ01000017">
    <property type="protein sequence ID" value="RHG13529.1"/>
    <property type="molecule type" value="Genomic_DNA"/>
</dbReference>
<dbReference type="Proteomes" id="UP000293506">
    <property type="component" value="Unassembled WGS sequence"/>
</dbReference>
<keyword evidence="3" id="KW-0229">DNA integration</keyword>
<evidence type="ECO:0000313" key="24">
    <source>
        <dbReference type="Proteomes" id="UP000261222"/>
    </source>
</evidence>
<evidence type="ECO:0000313" key="15">
    <source>
        <dbReference type="EMBL" id="RGS69144.1"/>
    </source>
</evidence>